<dbReference type="PANTHER" id="PTHR43792:SF1">
    <property type="entry name" value="N-ACETYLTRANSFERASE DOMAIN-CONTAINING PROTEIN"/>
    <property type="match status" value="1"/>
</dbReference>
<dbReference type="GO" id="GO:0016747">
    <property type="term" value="F:acyltransferase activity, transferring groups other than amino-acyl groups"/>
    <property type="evidence" value="ECO:0007669"/>
    <property type="project" value="InterPro"/>
</dbReference>
<gene>
    <name evidence="2" type="ORF">SAMN05216275_13491</name>
</gene>
<dbReference type="Gene3D" id="3.40.630.30">
    <property type="match status" value="1"/>
</dbReference>
<evidence type="ECO:0000313" key="3">
    <source>
        <dbReference type="Proteomes" id="UP000199111"/>
    </source>
</evidence>
<evidence type="ECO:0000259" key="1">
    <source>
        <dbReference type="PROSITE" id="PS51186"/>
    </source>
</evidence>
<dbReference type="InterPro" id="IPR000182">
    <property type="entry name" value="GNAT_dom"/>
</dbReference>
<dbReference type="PROSITE" id="PS51186">
    <property type="entry name" value="GNAT"/>
    <property type="match status" value="1"/>
</dbReference>
<dbReference type="PANTHER" id="PTHR43792">
    <property type="entry name" value="GNAT FAMILY, PUTATIVE (AFU_ORTHOLOGUE AFUA_3G00765)-RELATED-RELATED"/>
    <property type="match status" value="1"/>
</dbReference>
<evidence type="ECO:0000313" key="2">
    <source>
        <dbReference type="EMBL" id="SFK76581.1"/>
    </source>
</evidence>
<reference evidence="3" key="1">
    <citation type="submission" date="2016-10" db="EMBL/GenBank/DDBJ databases">
        <authorList>
            <person name="Varghese N."/>
            <person name="Submissions S."/>
        </authorList>
    </citation>
    <scope>NUCLEOTIDE SEQUENCE [LARGE SCALE GENOMIC DNA]</scope>
    <source>
        <strain evidence="3">CGMCC 4.2126</strain>
    </source>
</reference>
<keyword evidence="2" id="KW-0808">Transferase</keyword>
<organism evidence="2 3">
    <name type="scientific">Streptosporangium canum</name>
    <dbReference type="NCBI Taxonomy" id="324952"/>
    <lineage>
        <taxon>Bacteria</taxon>
        <taxon>Bacillati</taxon>
        <taxon>Actinomycetota</taxon>
        <taxon>Actinomycetes</taxon>
        <taxon>Streptosporangiales</taxon>
        <taxon>Streptosporangiaceae</taxon>
        <taxon>Streptosporangium</taxon>
    </lineage>
</organism>
<accession>A0A1I4C944</accession>
<feature type="domain" description="N-acetyltransferase" evidence="1">
    <location>
        <begin position="6"/>
        <end position="175"/>
    </location>
</feature>
<keyword evidence="3" id="KW-1185">Reference proteome</keyword>
<dbReference type="Pfam" id="PF13302">
    <property type="entry name" value="Acetyltransf_3"/>
    <property type="match status" value="1"/>
</dbReference>
<sequence>METERLIMRRWREADRRPFAELNADLEVMEHFPAPLTREQSDAMVDRIESAFDEHGYGLWALEVRATGEFVGFTGLAWQTFEARFTPALEVGWRLARSAWGRGYASEAARAAIGYGFGPAGQDELVSMTAVANLRSRAVMERLGMTRDPADDFDHPRVPAGSPVRPHVLYRLSRDAWR</sequence>
<dbReference type="SUPFAM" id="SSF55729">
    <property type="entry name" value="Acyl-CoA N-acyltransferases (Nat)"/>
    <property type="match status" value="1"/>
</dbReference>
<name>A0A1I4C944_9ACTN</name>
<dbReference type="RefSeq" id="WP_093891008.1">
    <property type="nucleotide sequence ID" value="NZ_FOQY01000034.1"/>
</dbReference>
<dbReference type="EMBL" id="FOQY01000034">
    <property type="protein sequence ID" value="SFK76581.1"/>
    <property type="molecule type" value="Genomic_DNA"/>
</dbReference>
<dbReference type="AlphaFoldDB" id="A0A1I4C944"/>
<proteinExistence type="predicted"/>
<dbReference type="InterPro" id="IPR016181">
    <property type="entry name" value="Acyl_CoA_acyltransferase"/>
</dbReference>
<dbReference type="Proteomes" id="UP000199111">
    <property type="component" value="Unassembled WGS sequence"/>
</dbReference>
<dbReference type="InterPro" id="IPR051531">
    <property type="entry name" value="N-acetyltransferase"/>
</dbReference>
<dbReference type="GeneID" id="96302455"/>
<protein>
    <submittedName>
        <fullName evidence="2">Protein N-acetyltransferase, RimJ/RimL family</fullName>
    </submittedName>
</protein>